<evidence type="ECO:0000313" key="3">
    <source>
        <dbReference type="Proteomes" id="UP000194873"/>
    </source>
</evidence>
<protein>
    <submittedName>
        <fullName evidence="2">Phosphoribosylaminoimidazolesuccinocarboxamide synthase</fullName>
    </submittedName>
</protein>
<dbReference type="Proteomes" id="UP000194873">
    <property type="component" value="Unassembled WGS sequence"/>
</dbReference>
<keyword evidence="1" id="KW-0812">Transmembrane</keyword>
<organism evidence="2 3">
    <name type="scientific">Hymenobacter crusticola</name>
    <dbReference type="NCBI Taxonomy" id="1770526"/>
    <lineage>
        <taxon>Bacteria</taxon>
        <taxon>Pseudomonadati</taxon>
        <taxon>Bacteroidota</taxon>
        <taxon>Cytophagia</taxon>
        <taxon>Cytophagales</taxon>
        <taxon>Hymenobacteraceae</taxon>
        <taxon>Hymenobacter</taxon>
    </lineage>
</organism>
<keyword evidence="3" id="KW-1185">Reference proteome</keyword>
<feature type="transmembrane region" description="Helical" evidence="1">
    <location>
        <begin position="42"/>
        <end position="61"/>
    </location>
</feature>
<reference evidence="2 3" key="1">
    <citation type="submission" date="2017-01" db="EMBL/GenBank/DDBJ databases">
        <title>A new Hymenobacter.</title>
        <authorList>
            <person name="Liang Y."/>
            <person name="Feng F."/>
        </authorList>
    </citation>
    <scope>NUCLEOTIDE SEQUENCE [LARGE SCALE GENOMIC DNA]</scope>
    <source>
        <strain evidence="2">MIMBbqt21</strain>
    </source>
</reference>
<gene>
    <name evidence="2" type="ORF">BXP70_15490</name>
</gene>
<sequence>MTKEHKVFKTKTGYCHILPDKIVLAREGLIGSLAEAHVGNNIARPLITYGVFATLLAYWSYNNYKDAEYIMAGYLGLLAVILVYVILISLKNSAQPIIERKQIQKIVFKPAFRGLTRARFEILFRDKNGKMKKRLIMLPGSLNGGKAGTDKALIIMQEENLI</sequence>
<name>A0A243WCG2_9BACT</name>
<dbReference type="AlphaFoldDB" id="A0A243WCG2"/>
<dbReference type="OrthoDB" id="663679at2"/>
<keyword evidence="1" id="KW-1133">Transmembrane helix</keyword>
<evidence type="ECO:0000313" key="2">
    <source>
        <dbReference type="EMBL" id="OUJ73309.1"/>
    </source>
</evidence>
<feature type="transmembrane region" description="Helical" evidence="1">
    <location>
        <begin position="67"/>
        <end position="90"/>
    </location>
</feature>
<proteinExistence type="predicted"/>
<evidence type="ECO:0000256" key="1">
    <source>
        <dbReference type="SAM" id="Phobius"/>
    </source>
</evidence>
<accession>A0A243WCG2</accession>
<keyword evidence="1" id="KW-0472">Membrane</keyword>
<comment type="caution">
    <text evidence="2">The sequence shown here is derived from an EMBL/GenBank/DDBJ whole genome shotgun (WGS) entry which is preliminary data.</text>
</comment>
<dbReference type="EMBL" id="MTSE01000007">
    <property type="protein sequence ID" value="OUJ73309.1"/>
    <property type="molecule type" value="Genomic_DNA"/>
</dbReference>